<dbReference type="InterPro" id="IPR011856">
    <property type="entry name" value="tRNA_endonuc-like_dom_sf"/>
</dbReference>
<evidence type="ECO:0000313" key="4">
    <source>
        <dbReference type="Proteomes" id="UP000319908"/>
    </source>
</evidence>
<evidence type="ECO:0000256" key="1">
    <source>
        <dbReference type="ARBA" id="ARBA00006738"/>
    </source>
</evidence>
<evidence type="ECO:0000313" key="3">
    <source>
        <dbReference type="EMBL" id="TWU16917.1"/>
    </source>
</evidence>
<dbReference type="InterPro" id="IPR003509">
    <property type="entry name" value="UPF0102_YraN-like"/>
</dbReference>
<dbReference type="PANTHER" id="PTHR34039">
    <property type="entry name" value="UPF0102 PROTEIN YRAN"/>
    <property type="match status" value="1"/>
</dbReference>
<dbReference type="HAMAP" id="MF_00048">
    <property type="entry name" value="UPF0102"/>
    <property type="match status" value="1"/>
</dbReference>
<dbReference type="InterPro" id="IPR011335">
    <property type="entry name" value="Restrct_endonuc-II-like"/>
</dbReference>
<dbReference type="Pfam" id="PF02021">
    <property type="entry name" value="UPF0102"/>
    <property type="match status" value="1"/>
</dbReference>
<dbReference type="CDD" id="cd20736">
    <property type="entry name" value="PoNe_Nuclease"/>
    <property type="match status" value="1"/>
</dbReference>
<comment type="similarity">
    <text evidence="1 2">Belongs to the UPF0102 family.</text>
</comment>
<dbReference type="Proteomes" id="UP000319908">
    <property type="component" value="Unassembled WGS sequence"/>
</dbReference>
<dbReference type="AlphaFoldDB" id="A0A5C6BYZ9"/>
<sequence>MSWPRSLWPRSFQLGDLRSLLSPASIAQRYRDWRYGTFDPQAQLGKRGEQVAAIELRRKGLRVIAESESDRAGEIDLIAMDVRRRIMVFVEVKTLATRRPGHPADRVDENKQARISRAALRYLKRKKLVGTACRFDVVAVWWPTDEPLPIRIEHYEAAFESTIEYSFY</sequence>
<gene>
    <name evidence="3" type="ORF">Poly21_41250</name>
</gene>
<accession>A0A5C6BYZ9</accession>
<keyword evidence="4" id="KW-1185">Reference proteome</keyword>
<organism evidence="3 4">
    <name type="scientific">Allorhodopirellula heiligendammensis</name>
    <dbReference type="NCBI Taxonomy" id="2714739"/>
    <lineage>
        <taxon>Bacteria</taxon>
        <taxon>Pseudomonadati</taxon>
        <taxon>Planctomycetota</taxon>
        <taxon>Planctomycetia</taxon>
        <taxon>Pirellulales</taxon>
        <taxon>Pirellulaceae</taxon>
        <taxon>Allorhodopirellula</taxon>
    </lineage>
</organism>
<proteinExistence type="inferred from homology"/>
<dbReference type="RefSeq" id="WP_146408456.1">
    <property type="nucleotide sequence ID" value="NZ_SJPU01000002.1"/>
</dbReference>
<dbReference type="OrthoDB" id="9802516at2"/>
<dbReference type="GO" id="GO:0003676">
    <property type="term" value="F:nucleic acid binding"/>
    <property type="evidence" value="ECO:0007669"/>
    <property type="project" value="InterPro"/>
</dbReference>
<dbReference type="Gene3D" id="3.40.1350.10">
    <property type="match status" value="1"/>
</dbReference>
<dbReference type="EMBL" id="SJPU01000002">
    <property type="protein sequence ID" value="TWU16917.1"/>
    <property type="molecule type" value="Genomic_DNA"/>
</dbReference>
<reference evidence="3 4" key="1">
    <citation type="journal article" date="2020" name="Antonie Van Leeuwenhoek">
        <title>Rhodopirellula heiligendammensis sp. nov., Rhodopirellula pilleata sp. nov., and Rhodopirellula solitaria sp. nov. isolated from natural or artificial marine surfaces in Northern Germany and California, USA, and emended description of the genus Rhodopirellula.</title>
        <authorList>
            <person name="Kallscheuer N."/>
            <person name="Wiegand S."/>
            <person name="Jogler M."/>
            <person name="Boedeker C."/>
            <person name="Peeters S.H."/>
            <person name="Rast P."/>
            <person name="Heuer A."/>
            <person name="Jetten M.S.M."/>
            <person name="Rohde M."/>
            <person name="Jogler C."/>
        </authorList>
    </citation>
    <scope>NUCLEOTIDE SEQUENCE [LARGE SCALE GENOMIC DNA]</scope>
    <source>
        <strain evidence="3 4">Poly21</strain>
    </source>
</reference>
<dbReference type="PANTHER" id="PTHR34039:SF1">
    <property type="entry name" value="UPF0102 PROTEIN YRAN"/>
    <property type="match status" value="1"/>
</dbReference>
<dbReference type="SUPFAM" id="SSF52980">
    <property type="entry name" value="Restriction endonuclease-like"/>
    <property type="match status" value="1"/>
</dbReference>
<protein>
    <recommendedName>
        <fullName evidence="2">UPF0102 protein Poly21_41250</fullName>
    </recommendedName>
</protein>
<name>A0A5C6BYZ9_9BACT</name>
<comment type="caution">
    <text evidence="3">The sequence shown here is derived from an EMBL/GenBank/DDBJ whole genome shotgun (WGS) entry which is preliminary data.</text>
</comment>
<evidence type="ECO:0000256" key="2">
    <source>
        <dbReference type="HAMAP-Rule" id="MF_00048"/>
    </source>
</evidence>